<gene>
    <name evidence="2" type="ORF">B0H16DRAFT_1654309</name>
</gene>
<proteinExistence type="predicted"/>
<feature type="non-terminal residue" evidence="2">
    <location>
        <position position="410"/>
    </location>
</feature>
<feature type="region of interest" description="Disordered" evidence="1">
    <location>
        <begin position="194"/>
        <end position="222"/>
    </location>
</feature>
<dbReference type="Proteomes" id="UP001215598">
    <property type="component" value="Unassembled WGS sequence"/>
</dbReference>
<evidence type="ECO:0000256" key="1">
    <source>
        <dbReference type="SAM" id="MobiDB-lite"/>
    </source>
</evidence>
<evidence type="ECO:0000313" key="2">
    <source>
        <dbReference type="EMBL" id="KAJ7691837.1"/>
    </source>
</evidence>
<reference evidence="2" key="1">
    <citation type="submission" date="2023-03" db="EMBL/GenBank/DDBJ databases">
        <title>Massive genome expansion in bonnet fungi (Mycena s.s.) driven by repeated elements and novel gene families across ecological guilds.</title>
        <authorList>
            <consortium name="Lawrence Berkeley National Laboratory"/>
            <person name="Harder C.B."/>
            <person name="Miyauchi S."/>
            <person name="Viragh M."/>
            <person name="Kuo A."/>
            <person name="Thoen E."/>
            <person name="Andreopoulos B."/>
            <person name="Lu D."/>
            <person name="Skrede I."/>
            <person name="Drula E."/>
            <person name="Henrissat B."/>
            <person name="Morin E."/>
            <person name="Kohler A."/>
            <person name="Barry K."/>
            <person name="LaButti K."/>
            <person name="Morin E."/>
            <person name="Salamov A."/>
            <person name="Lipzen A."/>
            <person name="Mereny Z."/>
            <person name="Hegedus B."/>
            <person name="Baldrian P."/>
            <person name="Stursova M."/>
            <person name="Weitz H."/>
            <person name="Taylor A."/>
            <person name="Grigoriev I.V."/>
            <person name="Nagy L.G."/>
            <person name="Martin F."/>
            <person name="Kauserud H."/>
        </authorList>
    </citation>
    <scope>NUCLEOTIDE SEQUENCE</scope>
    <source>
        <strain evidence="2">CBHHK182m</strain>
    </source>
</reference>
<accession>A0AAD7DHF1</accession>
<sequence>ITKSIAKIAAQDLDGSDDEDLDITMVDSDDDEANEDSEKDGVDNEKEESDDEEEDDEDDEDDDEPVVVPAKRKRGKGKKIIEKVLLVREITVTIAVYSAAQMKESRTSRGSPASEIYILNSDEPWDTLKAQVGVRICSALNPVILDFDNYNMTFTVPRRISDPVKLSSEDHYKHLLTTALGIKTSATARVIVEPKPVANDKENDDAGDNGPKAKNGGEKTKVRKERDILPGNVALNEKIGLLRDKWRCPTPGGPCGSEHCFVHPTDPEHFPLAQAHMESWAAAWLKGPQFADINKPPNNELFDKINPASLAARSPLLQRRLDLNQKAPVNQTPTININFPPEIAGPSLTIDNFCKGYNLDDEICTRFKQNRFKTTDAFAFVAMAQLTAMEFMVGEIAELQVAIGKWAVIA</sequence>
<evidence type="ECO:0000313" key="3">
    <source>
        <dbReference type="Proteomes" id="UP001215598"/>
    </source>
</evidence>
<organism evidence="2 3">
    <name type="scientific">Mycena metata</name>
    <dbReference type="NCBI Taxonomy" id="1033252"/>
    <lineage>
        <taxon>Eukaryota</taxon>
        <taxon>Fungi</taxon>
        <taxon>Dikarya</taxon>
        <taxon>Basidiomycota</taxon>
        <taxon>Agaricomycotina</taxon>
        <taxon>Agaricomycetes</taxon>
        <taxon>Agaricomycetidae</taxon>
        <taxon>Agaricales</taxon>
        <taxon>Marasmiineae</taxon>
        <taxon>Mycenaceae</taxon>
        <taxon>Mycena</taxon>
    </lineage>
</organism>
<dbReference type="EMBL" id="JARKIB010000794">
    <property type="protein sequence ID" value="KAJ7691837.1"/>
    <property type="molecule type" value="Genomic_DNA"/>
</dbReference>
<keyword evidence="3" id="KW-1185">Reference proteome</keyword>
<name>A0AAD7DHF1_9AGAR</name>
<feature type="region of interest" description="Disordered" evidence="1">
    <location>
        <begin position="12"/>
        <end position="72"/>
    </location>
</feature>
<protein>
    <submittedName>
        <fullName evidence="2">Uncharacterized protein</fullName>
    </submittedName>
</protein>
<dbReference type="AlphaFoldDB" id="A0AAD7DHF1"/>
<feature type="compositionally biased region" description="Acidic residues" evidence="1">
    <location>
        <begin position="45"/>
        <end position="65"/>
    </location>
</feature>
<comment type="caution">
    <text evidence="2">The sequence shown here is derived from an EMBL/GenBank/DDBJ whole genome shotgun (WGS) entry which is preliminary data.</text>
</comment>
<feature type="compositionally biased region" description="Acidic residues" evidence="1">
    <location>
        <begin position="14"/>
        <end position="38"/>
    </location>
</feature>